<dbReference type="Proteomes" id="UP000254647">
    <property type="component" value="Unassembled WGS sequence"/>
</dbReference>
<evidence type="ECO:0000313" key="2">
    <source>
        <dbReference type="Proteomes" id="UP000254647"/>
    </source>
</evidence>
<organism evidence="1 2">
    <name type="scientific">Escherichia coli</name>
    <dbReference type="NCBI Taxonomy" id="562"/>
    <lineage>
        <taxon>Bacteria</taxon>
        <taxon>Pseudomonadati</taxon>
        <taxon>Pseudomonadota</taxon>
        <taxon>Gammaproteobacteria</taxon>
        <taxon>Enterobacterales</taxon>
        <taxon>Enterobacteriaceae</taxon>
        <taxon>Escherichia</taxon>
    </lineage>
</organism>
<name>A0A376CT82_ECOLX</name>
<dbReference type="AlphaFoldDB" id="A0A376CT82"/>
<proteinExistence type="predicted"/>
<evidence type="ECO:0000313" key="1">
    <source>
        <dbReference type="EMBL" id="STC73417.1"/>
    </source>
</evidence>
<accession>A0A376CT82</accession>
<sequence>MGIFSDNRQKEEEAADLFMAKMAILSVQKTEQRLLRARTENLDNELIMETGARVIGYMRHSEEDMSPNDNSLHMQRAKLERTFNLAALNAKRAAIYQMRARQEVSDETLAKIVSELDVLETLIMDSR</sequence>
<protein>
    <submittedName>
        <fullName evidence="1">Na(+)/H(+) exchanger YjcE</fullName>
    </submittedName>
</protein>
<dbReference type="EMBL" id="UFXW01000004">
    <property type="protein sequence ID" value="STC73417.1"/>
    <property type="molecule type" value="Genomic_DNA"/>
</dbReference>
<gene>
    <name evidence="1" type="ORF">NCTC10767_00148</name>
</gene>
<reference evidence="1 2" key="1">
    <citation type="submission" date="2018-06" db="EMBL/GenBank/DDBJ databases">
        <authorList>
            <consortium name="Pathogen Informatics"/>
            <person name="Doyle S."/>
        </authorList>
    </citation>
    <scope>NUCLEOTIDE SEQUENCE [LARGE SCALE GENOMIC DNA]</scope>
    <source>
        <strain evidence="1 2">NCTC10767</strain>
    </source>
</reference>